<evidence type="ECO:0000259" key="1">
    <source>
        <dbReference type="Pfam" id="PF00345"/>
    </source>
</evidence>
<dbReference type="SUPFAM" id="SSF49354">
    <property type="entry name" value="PapD-like"/>
    <property type="match status" value="1"/>
</dbReference>
<evidence type="ECO:0000313" key="3">
    <source>
        <dbReference type="Proteomes" id="UP001186452"/>
    </source>
</evidence>
<accession>A0ABU3ZJW2</accession>
<feature type="domain" description="Pili assembly chaperone N-terminal" evidence="1">
    <location>
        <begin position="42"/>
        <end position="136"/>
    </location>
</feature>
<dbReference type="RefSeq" id="WP_317523203.1">
    <property type="nucleotide sequence ID" value="NZ_JAWJZI010000005.1"/>
</dbReference>
<dbReference type="InterPro" id="IPR008962">
    <property type="entry name" value="PapD-like_sf"/>
</dbReference>
<dbReference type="InterPro" id="IPR016147">
    <property type="entry name" value="Pili_assmbl_chaperone_N"/>
</dbReference>
<proteinExistence type="predicted"/>
<protein>
    <submittedName>
        <fullName evidence="2">Fimbria/pilus periplasmic chaperone</fullName>
    </submittedName>
</protein>
<dbReference type="Gene3D" id="2.60.40.10">
    <property type="entry name" value="Immunoglobulins"/>
    <property type="match status" value="1"/>
</dbReference>
<dbReference type="InterPro" id="IPR013783">
    <property type="entry name" value="Ig-like_fold"/>
</dbReference>
<reference evidence="2 3" key="1">
    <citation type="submission" date="2023-10" db="EMBL/GenBank/DDBJ databases">
        <title>Marine bacteria isolated from horseshoe crab.</title>
        <authorList>
            <person name="Cheng T.H."/>
        </authorList>
    </citation>
    <scope>NUCLEOTIDE SEQUENCE [LARGE SCALE GENOMIC DNA]</scope>
    <source>
        <strain evidence="2 3">HSC6</strain>
    </source>
</reference>
<dbReference type="Pfam" id="PF00345">
    <property type="entry name" value="PapD_N"/>
    <property type="match status" value="1"/>
</dbReference>
<gene>
    <name evidence="2" type="ORF">R2X38_15455</name>
</gene>
<evidence type="ECO:0000313" key="2">
    <source>
        <dbReference type="EMBL" id="MDV5170401.1"/>
    </source>
</evidence>
<organism evidence="2 3">
    <name type="scientific">Photobacterium rosenbergii</name>
    <dbReference type="NCBI Taxonomy" id="294936"/>
    <lineage>
        <taxon>Bacteria</taxon>
        <taxon>Pseudomonadati</taxon>
        <taxon>Pseudomonadota</taxon>
        <taxon>Gammaproteobacteria</taxon>
        <taxon>Vibrionales</taxon>
        <taxon>Vibrionaceae</taxon>
        <taxon>Photobacterium</taxon>
    </lineage>
</organism>
<keyword evidence="3" id="KW-1185">Reference proteome</keyword>
<dbReference type="Proteomes" id="UP001186452">
    <property type="component" value="Unassembled WGS sequence"/>
</dbReference>
<comment type="caution">
    <text evidence="2">The sequence shown here is derived from an EMBL/GenBank/DDBJ whole genome shotgun (WGS) entry which is preliminary data.</text>
</comment>
<name>A0ABU3ZJW2_9GAMM</name>
<dbReference type="EMBL" id="JAWJZI010000005">
    <property type="protein sequence ID" value="MDV5170401.1"/>
    <property type="molecule type" value="Genomic_DNA"/>
</dbReference>
<sequence>MRLLKAVILLFFLTPAYGYQVQPMLQELDVAGRGSYGDYLVFNHNNNEVTLEISIFQISFNDEYEEVLIPADDDFLILPPQTVIQPQASQTFRLRYIPNENLTTSTAYRVVFDQVPLDVDEDDQSLVQFMMRFSTIVIVNVPTTEPLPVVFNQIKQGRPEITIKNTGNGVLDLTEWTFNFTINGENKVYRWLDMESTLNQRYLMPGAALIVEQFAMEEINNESIDKIYLNSLMTK</sequence>